<keyword evidence="5 8" id="KW-0479">Metal-binding</keyword>
<dbReference type="PROSITE" id="PS50126">
    <property type="entry name" value="S1"/>
    <property type="match status" value="1"/>
</dbReference>
<evidence type="ECO:0000256" key="8">
    <source>
        <dbReference type="HAMAP-Rule" id="MF_01595"/>
    </source>
</evidence>
<dbReference type="FunFam" id="3.30.230.70:FF:000001">
    <property type="entry name" value="Polyribonucleotide nucleotidyltransferase"/>
    <property type="match status" value="1"/>
</dbReference>
<evidence type="ECO:0000256" key="4">
    <source>
        <dbReference type="ARBA" id="ARBA00022695"/>
    </source>
</evidence>
<dbReference type="HAMAP" id="MF_01595">
    <property type="entry name" value="PNPase"/>
    <property type="match status" value="1"/>
</dbReference>
<dbReference type="PIRSF" id="PIRSF005499">
    <property type="entry name" value="PNPase"/>
    <property type="match status" value="1"/>
</dbReference>
<dbReference type="Pfam" id="PF03726">
    <property type="entry name" value="PNPase"/>
    <property type="match status" value="1"/>
</dbReference>
<proteinExistence type="inferred from homology"/>
<dbReference type="InterPro" id="IPR003029">
    <property type="entry name" value="S1_domain"/>
</dbReference>
<dbReference type="InterPro" id="IPR004087">
    <property type="entry name" value="KH_dom"/>
</dbReference>
<keyword evidence="4 8" id="KW-0548">Nucleotidyltransferase</keyword>
<dbReference type="NCBIfam" id="NF008805">
    <property type="entry name" value="PRK11824.1"/>
    <property type="match status" value="1"/>
</dbReference>
<evidence type="ECO:0000256" key="1">
    <source>
        <dbReference type="ARBA" id="ARBA00007404"/>
    </source>
</evidence>
<dbReference type="CDD" id="cd04472">
    <property type="entry name" value="S1_PNPase"/>
    <property type="match status" value="1"/>
</dbReference>
<dbReference type="GO" id="GO:0006396">
    <property type="term" value="P:RNA processing"/>
    <property type="evidence" value="ECO:0007669"/>
    <property type="project" value="InterPro"/>
</dbReference>
<organism evidence="11 12">
    <name type="scientific">Streptomonospora mangrovi</name>
    <dbReference type="NCBI Taxonomy" id="2883123"/>
    <lineage>
        <taxon>Bacteria</taxon>
        <taxon>Bacillati</taxon>
        <taxon>Actinomycetota</taxon>
        <taxon>Actinomycetes</taxon>
        <taxon>Streptosporangiales</taxon>
        <taxon>Nocardiopsidaceae</taxon>
        <taxon>Streptomonospora</taxon>
    </lineage>
</organism>
<dbReference type="FunFam" id="3.30.1370.10:FF:000001">
    <property type="entry name" value="Polyribonucleotide nucleotidyltransferase"/>
    <property type="match status" value="1"/>
</dbReference>
<dbReference type="SMART" id="SM00316">
    <property type="entry name" value="S1"/>
    <property type="match status" value="1"/>
</dbReference>
<dbReference type="InterPro" id="IPR012162">
    <property type="entry name" value="PNPase"/>
</dbReference>
<feature type="binding site" evidence="8">
    <location>
        <position position="515"/>
    </location>
    <ligand>
        <name>Mg(2+)</name>
        <dbReference type="ChEBI" id="CHEBI:18420"/>
    </ligand>
</feature>
<feature type="region of interest" description="Disordered" evidence="9">
    <location>
        <begin position="725"/>
        <end position="768"/>
    </location>
</feature>
<dbReference type="GO" id="GO:0003723">
    <property type="term" value="F:RNA binding"/>
    <property type="evidence" value="ECO:0007669"/>
    <property type="project" value="UniProtKB-UniRule"/>
</dbReference>
<dbReference type="InterPro" id="IPR015848">
    <property type="entry name" value="PNPase_PH_RNA-bd_bac/org-type"/>
</dbReference>
<evidence type="ECO:0000256" key="5">
    <source>
        <dbReference type="ARBA" id="ARBA00022723"/>
    </source>
</evidence>
<feature type="domain" description="S1 motif" evidence="10">
    <location>
        <begin position="646"/>
        <end position="718"/>
    </location>
</feature>
<feature type="compositionally biased region" description="Low complexity" evidence="9">
    <location>
        <begin position="725"/>
        <end position="743"/>
    </location>
</feature>
<comment type="caution">
    <text evidence="11">The sequence shown here is derived from an EMBL/GenBank/DDBJ whole genome shotgun (WGS) entry which is preliminary data.</text>
</comment>
<dbReference type="InterPro" id="IPR036612">
    <property type="entry name" value="KH_dom_type_1_sf"/>
</dbReference>
<dbReference type="Pfam" id="PF00013">
    <property type="entry name" value="KH_1"/>
    <property type="match status" value="1"/>
</dbReference>
<dbReference type="InterPro" id="IPR014069">
    <property type="entry name" value="GPSI/PNP"/>
</dbReference>
<dbReference type="Gene3D" id="3.30.230.70">
    <property type="entry name" value="GHMP Kinase, N-terminal domain"/>
    <property type="match status" value="2"/>
</dbReference>
<dbReference type="InterPro" id="IPR027408">
    <property type="entry name" value="PNPase/RNase_PH_dom_sf"/>
</dbReference>
<keyword evidence="3 8" id="KW-0808">Transferase</keyword>
<dbReference type="GO" id="GO:0000175">
    <property type="term" value="F:3'-5'-RNA exonuclease activity"/>
    <property type="evidence" value="ECO:0007669"/>
    <property type="project" value="TreeGrafter"/>
</dbReference>
<name>A0A9X3NTR3_9ACTN</name>
<dbReference type="SUPFAM" id="SSF55666">
    <property type="entry name" value="Ribonuclease PH domain 2-like"/>
    <property type="match status" value="2"/>
</dbReference>
<evidence type="ECO:0000256" key="2">
    <source>
        <dbReference type="ARBA" id="ARBA00022490"/>
    </source>
</evidence>
<gene>
    <name evidence="8" type="primary">pnp</name>
    <name evidence="11" type="ORF">LG943_26515</name>
</gene>
<dbReference type="FunFam" id="2.40.50.140:FF:000069">
    <property type="entry name" value="Polyribonucleotide nucleotidyltransferase"/>
    <property type="match status" value="1"/>
</dbReference>
<protein>
    <recommendedName>
        <fullName evidence="8">Polyribonucleotide nucleotidyltransferase</fullName>
        <ecNumber evidence="8">2.7.7.8</ecNumber>
    </recommendedName>
    <alternativeName>
        <fullName evidence="8">Polynucleotide phosphorylase</fullName>
        <shortName evidence="8">PNPase</shortName>
    </alternativeName>
</protein>
<dbReference type="InterPro" id="IPR004088">
    <property type="entry name" value="KH_dom_type_1"/>
</dbReference>
<dbReference type="NCBIfam" id="TIGR02696">
    <property type="entry name" value="pppGpp_PNP"/>
    <property type="match status" value="1"/>
</dbReference>
<evidence type="ECO:0000256" key="7">
    <source>
        <dbReference type="ARBA" id="ARBA00022884"/>
    </source>
</evidence>
<dbReference type="Pfam" id="PF01138">
    <property type="entry name" value="RNase_PH"/>
    <property type="match status" value="2"/>
</dbReference>
<evidence type="ECO:0000256" key="6">
    <source>
        <dbReference type="ARBA" id="ARBA00022842"/>
    </source>
</evidence>
<comment type="catalytic activity">
    <reaction evidence="8">
        <text>RNA(n+1) + phosphate = RNA(n) + a ribonucleoside 5'-diphosphate</text>
        <dbReference type="Rhea" id="RHEA:22096"/>
        <dbReference type="Rhea" id="RHEA-COMP:14527"/>
        <dbReference type="Rhea" id="RHEA-COMP:17342"/>
        <dbReference type="ChEBI" id="CHEBI:43474"/>
        <dbReference type="ChEBI" id="CHEBI:57930"/>
        <dbReference type="ChEBI" id="CHEBI:140395"/>
        <dbReference type="EC" id="2.7.7.8"/>
    </reaction>
</comment>
<dbReference type="EMBL" id="JAJAQC010000082">
    <property type="protein sequence ID" value="MDA0567849.1"/>
    <property type="molecule type" value="Genomic_DNA"/>
</dbReference>
<dbReference type="Gene3D" id="3.30.1370.10">
    <property type="entry name" value="K Homology domain, type 1"/>
    <property type="match status" value="1"/>
</dbReference>
<keyword evidence="7 8" id="KW-0694">RNA-binding</keyword>
<dbReference type="InterPro" id="IPR036345">
    <property type="entry name" value="ExoRNase_PH_dom2_sf"/>
</dbReference>
<dbReference type="CDD" id="cd11364">
    <property type="entry name" value="RNase_PH_PNPase_2"/>
    <property type="match status" value="1"/>
</dbReference>
<comment type="subcellular location">
    <subcellularLocation>
        <location evidence="8">Cytoplasm</location>
    </subcellularLocation>
</comment>
<comment type="cofactor">
    <cofactor evidence="8">
        <name>Mg(2+)</name>
        <dbReference type="ChEBI" id="CHEBI:18420"/>
    </cofactor>
</comment>
<dbReference type="PANTHER" id="PTHR11252:SF0">
    <property type="entry name" value="POLYRIBONUCLEOTIDE NUCLEOTIDYLTRANSFERASE 1, MITOCHONDRIAL"/>
    <property type="match status" value="1"/>
</dbReference>
<keyword evidence="6 8" id="KW-0460">Magnesium</keyword>
<dbReference type="Proteomes" id="UP001140076">
    <property type="component" value="Unassembled WGS sequence"/>
</dbReference>
<comment type="similarity">
    <text evidence="1 8">Belongs to the polyribonucleotide nucleotidyltransferase family.</text>
</comment>
<sequence>MEGAYSAEAVIDNGTFGTRTIRFETGRLAKQAAGSAVAYLDGETMVLSATTASKRPKENLDFFPLTVDVEERMYAAGRIPGSFFRREGRPSEDAILTCRLIDRPLRPSFKGGLRNEIQIVETIMALHPEHLYDVVAINAASMSTQLAGLPFSGPIGGVRVALIEGQWVAFPTHTELQSATFDMVVAGRVLEDGDVAIMMVEAESTVNTLKLVAEGAVGPNEQSVAEGLEAAKPFIKVLCRAQSALAEQAAKEVAEFPIFLDYEDDAFAAVESAVRDQLAQALTIADKQERESELDRVKTLAAEKIGEDFEGREKEISAAFRALSKKLMRERVLRDKVRIDGRGPKDIRQLSAEVGVLPRVHGSALFERGETQILGVTTLNMLRMEQMVDTLNPERTKRYMHNYNFPPYSTGETGRVGSPKRREIGHGALAERALLPVLPSREEFPYAIRQVSEAIGSNGSTSMGSVCASTMSLMQAGVPLKDMVSGIAMGMVSEGDEYVTLTDILGAEDAFGDMDFKVAGTRELITALQLDTKLDGIPASQLAQALQQARGARLAILDVMQEAIERPAEMSPHAPRILTVKVPVDKIGEVIGPKGKMINSIQDETGADITIEDDGTIYIGATDGPSAEAARDTINSIANPTMPEVGDRYLGTVVKTTAFGAFVSLLPGKDGLLHISQIRKLHGGKRIENLDDVISIGEKIQVEIREIDDRGKLSLVPVEVVEAEAAASNGAEPAAADSAPAAEPAEDAPAEGGEQRRRRRTRSRSENT</sequence>
<dbReference type="InterPro" id="IPR036456">
    <property type="entry name" value="PNPase_PH_RNA-bd_sf"/>
</dbReference>
<dbReference type="SUPFAM" id="SSF54211">
    <property type="entry name" value="Ribosomal protein S5 domain 2-like"/>
    <property type="match status" value="2"/>
</dbReference>
<evidence type="ECO:0000313" key="11">
    <source>
        <dbReference type="EMBL" id="MDA0567849.1"/>
    </source>
</evidence>
<dbReference type="GO" id="GO:0000287">
    <property type="term" value="F:magnesium ion binding"/>
    <property type="evidence" value="ECO:0007669"/>
    <property type="project" value="UniProtKB-UniRule"/>
</dbReference>
<dbReference type="GO" id="GO:0005829">
    <property type="term" value="C:cytosol"/>
    <property type="evidence" value="ECO:0007669"/>
    <property type="project" value="TreeGrafter"/>
</dbReference>
<dbReference type="AlphaFoldDB" id="A0A9X3NTR3"/>
<dbReference type="FunFam" id="3.30.230.70:FF:000002">
    <property type="entry name" value="Polyribonucleotide nucleotidyltransferase"/>
    <property type="match status" value="1"/>
</dbReference>
<dbReference type="RefSeq" id="WP_270075082.1">
    <property type="nucleotide sequence ID" value="NZ_JAJAQC010000082.1"/>
</dbReference>
<dbReference type="InterPro" id="IPR020568">
    <property type="entry name" value="Ribosomal_Su5_D2-typ_SF"/>
</dbReference>
<keyword evidence="2 8" id="KW-0963">Cytoplasm</keyword>
<dbReference type="PANTHER" id="PTHR11252">
    <property type="entry name" value="POLYRIBONUCLEOTIDE NUCLEOTIDYLTRANSFERASE"/>
    <property type="match status" value="1"/>
</dbReference>
<evidence type="ECO:0000313" key="12">
    <source>
        <dbReference type="Proteomes" id="UP001140076"/>
    </source>
</evidence>
<dbReference type="SUPFAM" id="SSF46915">
    <property type="entry name" value="Polynucleotide phosphorylase/guanosine pentaphosphate synthase (PNPase/GPSI), domain 3"/>
    <property type="match status" value="1"/>
</dbReference>
<dbReference type="InterPro" id="IPR012340">
    <property type="entry name" value="NA-bd_OB-fold"/>
</dbReference>
<dbReference type="PROSITE" id="PS50084">
    <property type="entry name" value="KH_TYPE_1"/>
    <property type="match status" value="1"/>
</dbReference>
<evidence type="ECO:0000256" key="9">
    <source>
        <dbReference type="SAM" id="MobiDB-lite"/>
    </source>
</evidence>
<evidence type="ECO:0000259" key="10">
    <source>
        <dbReference type="PROSITE" id="PS50126"/>
    </source>
</evidence>
<dbReference type="NCBIfam" id="TIGR03591">
    <property type="entry name" value="polynuc_phos"/>
    <property type="match status" value="1"/>
</dbReference>
<dbReference type="EC" id="2.7.7.8" evidence="8"/>
<dbReference type="GO" id="GO:0004654">
    <property type="term" value="F:polyribonucleotide nucleotidyltransferase activity"/>
    <property type="evidence" value="ECO:0007669"/>
    <property type="project" value="UniProtKB-UniRule"/>
</dbReference>
<comment type="function">
    <text evidence="8">Involved in mRNA degradation. Catalyzes the phosphorolysis of single-stranded polyribonucleotides processively in the 3'- to 5'-direction.</text>
</comment>
<dbReference type="SMART" id="SM00322">
    <property type="entry name" value="KH"/>
    <property type="match status" value="1"/>
</dbReference>
<dbReference type="CDD" id="cd02393">
    <property type="entry name" value="KH-I_PNPase"/>
    <property type="match status" value="1"/>
</dbReference>
<dbReference type="GO" id="GO:0006402">
    <property type="term" value="P:mRNA catabolic process"/>
    <property type="evidence" value="ECO:0007669"/>
    <property type="project" value="UniProtKB-UniRule"/>
</dbReference>
<dbReference type="InterPro" id="IPR001247">
    <property type="entry name" value="ExoRNase_PH_dom1"/>
</dbReference>
<reference evidence="11" key="1">
    <citation type="submission" date="2021-10" db="EMBL/GenBank/DDBJ databases">
        <title>Streptomonospora sp. nov., isolated from mangrove soil.</title>
        <authorList>
            <person name="Chen X."/>
            <person name="Ge X."/>
            <person name="Liu W."/>
        </authorList>
    </citation>
    <scope>NUCLEOTIDE SEQUENCE</scope>
    <source>
        <strain evidence="11">S1-112</strain>
    </source>
</reference>
<accession>A0A9X3NTR3</accession>
<dbReference type="SUPFAM" id="SSF54791">
    <property type="entry name" value="Eukaryotic type KH-domain (KH-domain type I)"/>
    <property type="match status" value="1"/>
</dbReference>
<keyword evidence="12" id="KW-1185">Reference proteome</keyword>
<evidence type="ECO:0000256" key="3">
    <source>
        <dbReference type="ARBA" id="ARBA00022679"/>
    </source>
</evidence>
<dbReference type="Pfam" id="PF00575">
    <property type="entry name" value="S1"/>
    <property type="match status" value="1"/>
</dbReference>
<dbReference type="Gene3D" id="2.40.50.140">
    <property type="entry name" value="Nucleic acid-binding proteins"/>
    <property type="match status" value="1"/>
</dbReference>
<feature type="binding site" evidence="8">
    <location>
        <position position="509"/>
    </location>
    <ligand>
        <name>Mg(2+)</name>
        <dbReference type="ChEBI" id="CHEBI:18420"/>
    </ligand>
</feature>